<dbReference type="Gene3D" id="1.10.1740.10">
    <property type="match status" value="1"/>
</dbReference>
<dbReference type="PANTHER" id="PTHR43133:SF8">
    <property type="entry name" value="RNA POLYMERASE SIGMA FACTOR HI_1459-RELATED"/>
    <property type="match status" value="1"/>
</dbReference>
<dbReference type="InterPro" id="IPR013324">
    <property type="entry name" value="RNA_pol_sigma_r3/r4-like"/>
</dbReference>
<evidence type="ECO:0000256" key="6">
    <source>
        <dbReference type="SAM" id="MobiDB-lite"/>
    </source>
</evidence>
<dbReference type="SUPFAM" id="SSF88946">
    <property type="entry name" value="Sigma2 domain of RNA polymerase sigma factors"/>
    <property type="match status" value="1"/>
</dbReference>
<keyword evidence="9" id="KW-1185">Reference proteome</keyword>
<sequence length="199" mass="22732">MAWTLPQTQIEAPEAPTGLRAPAAASEGDGFERFVREHREPLVRFLCKRTSEEDAKDIAQESLVRLMRYRGQPADQLKLLMYRIAMNEFNDRGRRQQSQHAAAHVSFDQHFHGLPSADLAHEQRVANQQELARVREAILRLPDKCRQVYLLNRIEGMSYTEISRHCGISVKAVEKHIGRALVLLRLRLRENLADTEGGA</sequence>
<dbReference type="AlphaFoldDB" id="A0A371K570"/>
<dbReference type="InterPro" id="IPR036388">
    <property type="entry name" value="WH-like_DNA-bd_sf"/>
</dbReference>
<comment type="caution">
    <text evidence="8">The sequence shown here is derived from an EMBL/GenBank/DDBJ whole genome shotgun (WGS) entry which is preliminary data.</text>
</comment>
<feature type="domain" description="RNA polymerase sigma factor 70 region 4 type 2" evidence="7">
    <location>
        <begin position="132"/>
        <end position="182"/>
    </location>
</feature>
<comment type="similarity">
    <text evidence="1">Belongs to the sigma-70 factor family. ECF subfamily.</text>
</comment>
<dbReference type="Proteomes" id="UP000264492">
    <property type="component" value="Unassembled WGS sequence"/>
</dbReference>
<feature type="region of interest" description="Disordered" evidence="6">
    <location>
        <begin position="1"/>
        <end position="25"/>
    </location>
</feature>
<protein>
    <submittedName>
        <fullName evidence="8">RNA polymerase sigma factor</fullName>
    </submittedName>
</protein>
<evidence type="ECO:0000256" key="3">
    <source>
        <dbReference type="ARBA" id="ARBA00023082"/>
    </source>
</evidence>
<dbReference type="NCBIfam" id="TIGR02937">
    <property type="entry name" value="sigma70-ECF"/>
    <property type="match status" value="1"/>
</dbReference>
<dbReference type="GO" id="GO:0003677">
    <property type="term" value="F:DNA binding"/>
    <property type="evidence" value="ECO:0007669"/>
    <property type="project" value="UniProtKB-KW"/>
</dbReference>
<dbReference type="InterPro" id="IPR013249">
    <property type="entry name" value="RNA_pol_sigma70_r4_t2"/>
</dbReference>
<organism evidence="8 9">
    <name type="scientific">Lysobacter silvisoli</name>
    <dbReference type="NCBI Taxonomy" id="2293254"/>
    <lineage>
        <taxon>Bacteria</taxon>
        <taxon>Pseudomonadati</taxon>
        <taxon>Pseudomonadota</taxon>
        <taxon>Gammaproteobacteria</taxon>
        <taxon>Lysobacterales</taxon>
        <taxon>Lysobacteraceae</taxon>
        <taxon>Lysobacter</taxon>
    </lineage>
</organism>
<dbReference type="Gene3D" id="1.10.10.10">
    <property type="entry name" value="Winged helix-like DNA-binding domain superfamily/Winged helix DNA-binding domain"/>
    <property type="match status" value="1"/>
</dbReference>
<evidence type="ECO:0000259" key="7">
    <source>
        <dbReference type="Pfam" id="PF08281"/>
    </source>
</evidence>
<dbReference type="EMBL" id="QTSU01000001">
    <property type="protein sequence ID" value="RDZ29014.1"/>
    <property type="molecule type" value="Genomic_DNA"/>
</dbReference>
<reference evidence="8 9" key="1">
    <citation type="submission" date="2018-08" db="EMBL/GenBank/DDBJ databases">
        <title>Lysobacter sp. zong2l5, whole genome shotgun sequence.</title>
        <authorList>
            <person name="Zhang X."/>
            <person name="Feng G."/>
            <person name="Zhu H."/>
        </authorList>
    </citation>
    <scope>NUCLEOTIDE SEQUENCE [LARGE SCALE GENOMIC DNA]</scope>
    <source>
        <strain evidence="9">zong2l5</strain>
    </source>
</reference>
<dbReference type="GO" id="GO:0016987">
    <property type="term" value="F:sigma factor activity"/>
    <property type="evidence" value="ECO:0007669"/>
    <property type="project" value="UniProtKB-KW"/>
</dbReference>
<accession>A0A371K570</accession>
<keyword evidence="5" id="KW-0804">Transcription</keyword>
<keyword evidence="4" id="KW-0238">DNA-binding</keyword>
<feature type="compositionally biased region" description="Polar residues" evidence="6">
    <location>
        <begin position="1"/>
        <end position="10"/>
    </location>
</feature>
<dbReference type="RefSeq" id="WP_115858448.1">
    <property type="nucleotide sequence ID" value="NZ_QTSU01000001.1"/>
</dbReference>
<dbReference type="PANTHER" id="PTHR43133">
    <property type="entry name" value="RNA POLYMERASE ECF-TYPE SIGMA FACTO"/>
    <property type="match status" value="1"/>
</dbReference>
<proteinExistence type="inferred from homology"/>
<evidence type="ECO:0000313" key="9">
    <source>
        <dbReference type="Proteomes" id="UP000264492"/>
    </source>
</evidence>
<dbReference type="GO" id="GO:0006352">
    <property type="term" value="P:DNA-templated transcription initiation"/>
    <property type="evidence" value="ECO:0007669"/>
    <property type="project" value="InterPro"/>
</dbReference>
<evidence type="ECO:0000256" key="4">
    <source>
        <dbReference type="ARBA" id="ARBA00023125"/>
    </source>
</evidence>
<evidence type="ECO:0000256" key="1">
    <source>
        <dbReference type="ARBA" id="ARBA00010641"/>
    </source>
</evidence>
<evidence type="ECO:0000256" key="5">
    <source>
        <dbReference type="ARBA" id="ARBA00023163"/>
    </source>
</evidence>
<keyword evidence="3" id="KW-0731">Sigma factor</keyword>
<dbReference type="OrthoDB" id="9797134at2"/>
<evidence type="ECO:0000313" key="8">
    <source>
        <dbReference type="EMBL" id="RDZ29014.1"/>
    </source>
</evidence>
<keyword evidence="2" id="KW-0805">Transcription regulation</keyword>
<dbReference type="InterPro" id="IPR013325">
    <property type="entry name" value="RNA_pol_sigma_r2"/>
</dbReference>
<dbReference type="InterPro" id="IPR039425">
    <property type="entry name" value="RNA_pol_sigma-70-like"/>
</dbReference>
<dbReference type="Pfam" id="PF08281">
    <property type="entry name" value="Sigma70_r4_2"/>
    <property type="match status" value="1"/>
</dbReference>
<evidence type="ECO:0000256" key="2">
    <source>
        <dbReference type="ARBA" id="ARBA00023015"/>
    </source>
</evidence>
<gene>
    <name evidence="8" type="ORF">DX914_07915</name>
</gene>
<dbReference type="SUPFAM" id="SSF88659">
    <property type="entry name" value="Sigma3 and sigma4 domains of RNA polymerase sigma factors"/>
    <property type="match status" value="1"/>
</dbReference>
<dbReference type="InterPro" id="IPR014284">
    <property type="entry name" value="RNA_pol_sigma-70_dom"/>
</dbReference>
<name>A0A371K570_9GAMM</name>